<feature type="region of interest" description="Disordered" evidence="1">
    <location>
        <begin position="606"/>
        <end position="629"/>
    </location>
</feature>
<gene>
    <name evidence="2" type="ORF">ECRASSUSDP1_LOCUS3386</name>
</gene>
<feature type="region of interest" description="Disordered" evidence="1">
    <location>
        <begin position="218"/>
        <end position="251"/>
    </location>
</feature>
<protein>
    <submittedName>
        <fullName evidence="2">Uncharacterized protein</fullName>
    </submittedName>
</protein>
<sequence>MNIKIEATIKDKTYLIDCGAGKQRVYWIASTACSLFGQDHYPTGIYIPIYLSKIGGDRYIYPQMPIEKVLKDGDKVAITVKDCSVTPTTGEKRWYDQAFGKEMHIMKIEIEFDPKTELLQKASNDINVYIEVNYQMFPEHAEEFSDRHYEEEFEVQMKRDILTGDVNTFVYNLELPYGDIDFKYFYTMKDDEEKKEILADDKSGVIVSITPEYIISEEEQRIKDEEEEKENKRRDDQKKEEHKREKEERKQEAIEKRLQLETQNRNAQKLDIYWRVMDLDFHTSPENANTSLSIFALFYDEIKSYFEYYTKLQYQFYTRVENHSITLHSFMHFLKLFRIAVSRDEVRIYFQRLDSLIIPPPENVLNVKNGLNFAQFLEAIMRIVYAKVENSDASDEEEEYRRIMTEIFRDGTMEIQRKSTENPIIIGLHAEDSQILFYGKYKLLGAIYENKSVTKSGIGIGLSFEFFYTILEESGLAQVEEPKEDDTENLKISKEEVMSVLNEIEVFDMDIDDENDPKVLVYPDFLDALVRIADRLSPDVAQVLEEKDYSPLTEENEMVNINITNKKLVYVIYMIEQKYSGIEQEFVQSLEQKDNDLNFQCKMVVNERGDEDYDEGEYDEDEGDEDEYN</sequence>
<dbReference type="Proteomes" id="UP001295684">
    <property type="component" value="Unassembled WGS sequence"/>
</dbReference>
<evidence type="ECO:0000313" key="2">
    <source>
        <dbReference type="EMBL" id="CAI2362068.1"/>
    </source>
</evidence>
<evidence type="ECO:0000313" key="3">
    <source>
        <dbReference type="Proteomes" id="UP001295684"/>
    </source>
</evidence>
<dbReference type="AlphaFoldDB" id="A0AAD1X3U6"/>
<evidence type="ECO:0000256" key="1">
    <source>
        <dbReference type="SAM" id="MobiDB-lite"/>
    </source>
</evidence>
<feature type="compositionally biased region" description="Acidic residues" evidence="1">
    <location>
        <begin position="609"/>
        <end position="629"/>
    </location>
</feature>
<name>A0AAD1X3U6_EUPCR</name>
<keyword evidence="3" id="KW-1185">Reference proteome</keyword>
<proteinExistence type="predicted"/>
<reference evidence="2" key="1">
    <citation type="submission" date="2023-07" db="EMBL/GenBank/DDBJ databases">
        <authorList>
            <consortium name="AG Swart"/>
            <person name="Singh M."/>
            <person name="Singh A."/>
            <person name="Seah K."/>
            <person name="Emmerich C."/>
        </authorList>
    </citation>
    <scope>NUCLEOTIDE SEQUENCE</scope>
    <source>
        <strain evidence="2">DP1</strain>
    </source>
</reference>
<organism evidence="2 3">
    <name type="scientific">Euplotes crassus</name>
    <dbReference type="NCBI Taxonomy" id="5936"/>
    <lineage>
        <taxon>Eukaryota</taxon>
        <taxon>Sar</taxon>
        <taxon>Alveolata</taxon>
        <taxon>Ciliophora</taxon>
        <taxon>Intramacronucleata</taxon>
        <taxon>Spirotrichea</taxon>
        <taxon>Hypotrichia</taxon>
        <taxon>Euplotida</taxon>
        <taxon>Euplotidae</taxon>
        <taxon>Moneuplotes</taxon>
    </lineage>
</organism>
<accession>A0AAD1X3U6</accession>
<dbReference type="EMBL" id="CAMPGE010003244">
    <property type="protein sequence ID" value="CAI2362068.1"/>
    <property type="molecule type" value="Genomic_DNA"/>
</dbReference>
<comment type="caution">
    <text evidence="2">The sequence shown here is derived from an EMBL/GenBank/DDBJ whole genome shotgun (WGS) entry which is preliminary data.</text>
</comment>